<dbReference type="PANTHER" id="PTHR36698:SF2">
    <property type="entry name" value="MCE_MLAD DOMAIN-CONTAINING PROTEIN"/>
    <property type="match status" value="1"/>
</dbReference>
<dbReference type="AlphaFoldDB" id="A0A917GVG4"/>
<protein>
    <recommendedName>
        <fullName evidence="2">Mce/MlaD domain-containing protein</fullName>
    </recommendedName>
</protein>
<dbReference type="PANTHER" id="PTHR36698">
    <property type="entry name" value="BLL5892 PROTEIN"/>
    <property type="match status" value="1"/>
</dbReference>
<evidence type="ECO:0000313" key="4">
    <source>
        <dbReference type="Proteomes" id="UP000627715"/>
    </source>
</evidence>
<reference evidence="3" key="2">
    <citation type="submission" date="2020-09" db="EMBL/GenBank/DDBJ databases">
        <authorList>
            <person name="Sun Q."/>
            <person name="Zhou Y."/>
        </authorList>
    </citation>
    <scope>NUCLEOTIDE SEQUENCE</scope>
    <source>
        <strain evidence="3">CGMCC 1.15425</strain>
    </source>
</reference>
<dbReference type="RefSeq" id="WP_068811959.1">
    <property type="nucleotide sequence ID" value="NZ_BMIY01000006.1"/>
</dbReference>
<dbReference type="OrthoDB" id="9806984at2"/>
<accession>A0A917GVG4</accession>
<evidence type="ECO:0000259" key="2">
    <source>
        <dbReference type="Pfam" id="PF02470"/>
    </source>
</evidence>
<keyword evidence="4" id="KW-1185">Reference proteome</keyword>
<evidence type="ECO:0000256" key="1">
    <source>
        <dbReference type="SAM" id="Coils"/>
    </source>
</evidence>
<dbReference type="Proteomes" id="UP000627715">
    <property type="component" value="Unassembled WGS sequence"/>
</dbReference>
<sequence>METRAHHILIGLFTLSGIAALLAVALWLSQSDGDQAFDNYDVVFREAVSGLSVGNPVQYNGIRVGEVSTLSLDPEDPRQVWARIRVNGRTPIKTDTAARLTLLNITGAAGISLSQGMPESPLLLETTSGVPVIVAEPSSLEQLRGDADELLMELSSLVGRGNNILSDNNVTHISDVLSNLSAMTQSLAAEQESLHEALDSMATAGRDISKLVTQIQTETAGHTSAILEETRASVASANQLVERLDQLVNENAEAVNAGMQSLTGLDPAIRDLRDTMARFNRMARDFENSPGNFLLGGESIQEYTP</sequence>
<dbReference type="Pfam" id="PF02470">
    <property type="entry name" value="MlaD"/>
    <property type="match status" value="1"/>
</dbReference>
<feature type="domain" description="Mce/MlaD" evidence="2">
    <location>
        <begin position="40"/>
        <end position="116"/>
    </location>
</feature>
<proteinExistence type="predicted"/>
<dbReference type="Gene3D" id="1.10.287.950">
    <property type="entry name" value="Methyl-accepting chemotaxis protein"/>
    <property type="match status" value="1"/>
</dbReference>
<reference evidence="3" key="1">
    <citation type="journal article" date="2014" name="Int. J. Syst. Evol. Microbiol.">
        <title>Complete genome sequence of Corynebacterium casei LMG S-19264T (=DSM 44701T), isolated from a smear-ripened cheese.</title>
        <authorList>
            <consortium name="US DOE Joint Genome Institute (JGI-PGF)"/>
            <person name="Walter F."/>
            <person name="Albersmeier A."/>
            <person name="Kalinowski J."/>
            <person name="Ruckert C."/>
        </authorList>
    </citation>
    <scope>NUCLEOTIDE SEQUENCE</scope>
    <source>
        <strain evidence="3">CGMCC 1.15425</strain>
    </source>
</reference>
<keyword evidence="1" id="KW-0175">Coiled coil</keyword>
<dbReference type="InterPro" id="IPR003399">
    <property type="entry name" value="Mce/MlaD"/>
</dbReference>
<name>A0A917GVG4_9GAMM</name>
<evidence type="ECO:0000313" key="3">
    <source>
        <dbReference type="EMBL" id="GGG58241.1"/>
    </source>
</evidence>
<feature type="coiled-coil region" evidence="1">
    <location>
        <begin position="227"/>
        <end position="289"/>
    </location>
</feature>
<dbReference type="EMBL" id="BMIY01000006">
    <property type="protein sequence ID" value="GGG58241.1"/>
    <property type="molecule type" value="Genomic_DNA"/>
</dbReference>
<gene>
    <name evidence="3" type="ORF">GCM10011403_14480</name>
</gene>
<organism evidence="3 4">
    <name type="scientific">Pseudohongiella nitratireducens</name>
    <dbReference type="NCBI Taxonomy" id="1768907"/>
    <lineage>
        <taxon>Bacteria</taxon>
        <taxon>Pseudomonadati</taxon>
        <taxon>Pseudomonadota</taxon>
        <taxon>Gammaproteobacteria</taxon>
        <taxon>Pseudomonadales</taxon>
        <taxon>Pseudohongiellaceae</taxon>
        <taxon>Pseudohongiella</taxon>
    </lineage>
</organism>
<dbReference type="SUPFAM" id="SSF58104">
    <property type="entry name" value="Methyl-accepting chemotaxis protein (MCP) signaling domain"/>
    <property type="match status" value="1"/>
</dbReference>
<comment type="caution">
    <text evidence="3">The sequence shown here is derived from an EMBL/GenBank/DDBJ whole genome shotgun (WGS) entry which is preliminary data.</text>
</comment>